<protein>
    <submittedName>
        <fullName evidence="8">Alcohol dehydrogenase catalytic domain-containing protein</fullName>
    </submittedName>
</protein>
<organism evidence="8 9">
    <name type="scientific">Lentibacillus juripiscarius</name>
    <dbReference type="NCBI Taxonomy" id="257446"/>
    <lineage>
        <taxon>Bacteria</taxon>
        <taxon>Bacillati</taxon>
        <taxon>Bacillota</taxon>
        <taxon>Bacilli</taxon>
        <taxon>Bacillales</taxon>
        <taxon>Bacillaceae</taxon>
        <taxon>Lentibacillus</taxon>
    </lineage>
</organism>
<dbReference type="InterPro" id="IPR013149">
    <property type="entry name" value="ADH-like_C"/>
</dbReference>
<dbReference type="InterPro" id="IPR013154">
    <property type="entry name" value="ADH-like_N"/>
</dbReference>
<dbReference type="SUPFAM" id="SSF50129">
    <property type="entry name" value="GroES-like"/>
    <property type="match status" value="1"/>
</dbReference>
<dbReference type="RefSeq" id="WP_382391916.1">
    <property type="nucleotide sequence ID" value="NZ_JBHUNA010000009.1"/>
</dbReference>
<feature type="domain" description="Alcohol dehydrogenase-like N-terminal" evidence="7">
    <location>
        <begin position="31"/>
        <end position="147"/>
    </location>
</feature>
<dbReference type="PANTHER" id="PTHR43350">
    <property type="entry name" value="NAD-DEPENDENT ALCOHOL DEHYDROGENASE"/>
    <property type="match status" value="1"/>
</dbReference>
<evidence type="ECO:0000256" key="3">
    <source>
        <dbReference type="ARBA" id="ARBA00022723"/>
    </source>
</evidence>
<dbReference type="InterPro" id="IPR011032">
    <property type="entry name" value="GroES-like_sf"/>
</dbReference>
<evidence type="ECO:0000313" key="9">
    <source>
        <dbReference type="Proteomes" id="UP001597502"/>
    </source>
</evidence>
<dbReference type="Gene3D" id="3.40.50.720">
    <property type="entry name" value="NAD(P)-binding Rossmann-like Domain"/>
    <property type="match status" value="1"/>
</dbReference>
<keyword evidence="5" id="KW-0560">Oxidoreductase</keyword>
<accession>A0ABW5V585</accession>
<evidence type="ECO:0000256" key="2">
    <source>
        <dbReference type="ARBA" id="ARBA00008072"/>
    </source>
</evidence>
<dbReference type="Gene3D" id="3.90.180.10">
    <property type="entry name" value="Medium-chain alcohol dehydrogenases, catalytic domain"/>
    <property type="match status" value="1"/>
</dbReference>
<reference evidence="9" key="1">
    <citation type="journal article" date="2019" name="Int. J. Syst. Evol. Microbiol.">
        <title>The Global Catalogue of Microorganisms (GCM) 10K type strain sequencing project: providing services to taxonomists for standard genome sequencing and annotation.</title>
        <authorList>
            <consortium name="The Broad Institute Genomics Platform"/>
            <consortium name="The Broad Institute Genome Sequencing Center for Infectious Disease"/>
            <person name="Wu L."/>
            <person name="Ma J."/>
        </authorList>
    </citation>
    <scope>NUCLEOTIDE SEQUENCE [LARGE SCALE GENOMIC DNA]</scope>
    <source>
        <strain evidence="9">TISTR 1535</strain>
    </source>
</reference>
<evidence type="ECO:0000256" key="5">
    <source>
        <dbReference type="ARBA" id="ARBA00023002"/>
    </source>
</evidence>
<keyword evidence="3" id="KW-0479">Metal-binding</keyword>
<gene>
    <name evidence="8" type="ORF">ACFSUO_05570</name>
</gene>
<evidence type="ECO:0000313" key="8">
    <source>
        <dbReference type="EMBL" id="MFD2760438.1"/>
    </source>
</evidence>
<dbReference type="InterPro" id="IPR036291">
    <property type="entry name" value="NAD(P)-bd_dom_sf"/>
</dbReference>
<evidence type="ECO:0000256" key="4">
    <source>
        <dbReference type="ARBA" id="ARBA00022833"/>
    </source>
</evidence>
<dbReference type="Proteomes" id="UP001597502">
    <property type="component" value="Unassembled WGS sequence"/>
</dbReference>
<comment type="similarity">
    <text evidence="2">Belongs to the zinc-containing alcohol dehydrogenase family.</text>
</comment>
<comment type="cofactor">
    <cofactor evidence="1">
        <name>Zn(2+)</name>
        <dbReference type="ChEBI" id="CHEBI:29105"/>
    </cofactor>
</comment>
<keyword evidence="4" id="KW-0862">Zinc</keyword>
<evidence type="ECO:0000256" key="1">
    <source>
        <dbReference type="ARBA" id="ARBA00001947"/>
    </source>
</evidence>
<comment type="caution">
    <text evidence="8">The sequence shown here is derived from an EMBL/GenBank/DDBJ whole genome shotgun (WGS) entry which is preliminary data.</text>
</comment>
<dbReference type="EMBL" id="JBHUNA010000009">
    <property type="protein sequence ID" value="MFD2760438.1"/>
    <property type="molecule type" value="Genomic_DNA"/>
</dbReference>
<keyword evidence="9" id="KW-1185">Reference proteome</keyword>
<dbReference type="Pfam" id="PF00107">
    <property type="entry name" value="ADH_zinc_N"/>
    <property type="match status" value="1"/>
</dbReference>
<sequence>MRAEDTVKSKAYQLTTPWQFKETILEHDVKKGDVVVKPSMVSICHADLRYYTGQRRKEALERKLPMSLFHEGIGEVVTSKNDSIHSGQRIVIVPNIPERLINSGSEISTERKVADNYSKNSAFLGSGYDGIGQEHLVLPGENVVPIPASISDDIAVLAELNSVSYQALKHVSEELSDGQVAVFGDGPVGYLTAAMLSHVYQIDRSNLIVFGAVEEKLAHFDFATTYNVKTFDFRNFRGVTTVIECTGGKFSETAIDQAIDLIEPQGRLVLMGVSEERVPINTRDVLEKGLKIYGSSRSTSDDFRQLMLLFRDTNYQKTLSKLLPDQHDTIENVDDLKYAMDRTAEHKGWQKAILDFKW</sequence>
<name>A0ABW5V585_9BACI</name>
<evidence type="ECO:0000259" key="7">
    <source>
        <dbReference type="Pfam" id="PF08240"/>
    </source>
</evidence>
<dbReference type="Pfam" id="PF08240">
    <property type="entry name" value="ADH_N"/>
    <property type="match status" value="1"/>
</dbReference>
<evidence type="ECO:0000259" key="6">
    <source>
        <dbReference type="Pfam" id="PF00107"/>
    </source>
</evidence>
<dbReference type="PANTHER" id="PTHR43350:SF19">
    <property type="entry name" value="D-GULOSIDE 3-DEHYDROGENASE"/>
    <property type="match status" value="1"/>
</dbReference>
<feature type="domain" description="Alcohol dehydrogenase-like C-terminal" evidence="6">
    <location>
        <begin position="237"/>
        <end position="308"/>
    </location>
</feature>
<dbReference type="SUPFAM" id="SSF51735">
    <property type="entry name" value="NAD(P)-binding Rossmann-fold domains"/>
    <property type="match status" value="1"/>
</dbReference>
<proteinExistence type="inferred from homology"/>